<protein>
    <recommendedName>
        <fullName evidence="7">Sushi domain-containing protein</fullName>
    </recommendedName>
</protein>
<dbReference type="SUPFAM" id="SSF57535">
    <property type="entry name" value="Complement control module/SCR domain"/>
    <property type="match status" value="3"/>
</dbReference>
<dbReference type="SMART" id="SM00032">
    <property type="entry name" value="CCP"/>
    <property type="match status" value="3"/>
</dbReference>
<evidence type="ECO:0000256" key="6">
    <source>
        <dbReference type="SAM" id="Phobius"/>
    </source>
</evidence>
<dbReference type="InterPro" id="IPR035976">
    <property type="entry name" value="Sushi/SCR/CCP_sf"/>
</dbReference>
<dbReference type="PANTHER" id="PTHR19325">
    <property type="entry name" value="COMPLEMENT COMPONENT-RELATED SUSHI DOMAIN-CONTAINING"/>
    <property type="match status" value="1"/>
</dbReference>
<keyword evidence="2" id="KW-0677">Repeat</keyword>
<dbReference type="PROSITE" id="PS50923">
    <property type="entry name" value="SUSHI"/>
    <property type="match status" value="3"/>
</dbReference>
<keyword evidence="9" id="KW-1185">Reference proteome</keyword>
<evidence type="ECO:0000256" key="2">
    <source>
        <dbReference type="ARBA" id="ARBA00022737"/>
    </source>
</evidence>
<feature type="domain" description="Sushi" evidence="7">
    <location>
        <begin position="93"/>
        <end position="155"/>
    </location>
</feature>
<evidence type="ECO:0000256" key="3">
    <source>
        <dbReference type="ARBA" id="ARBA00023157"/>
    </source>
</evidence>
<keyword evidence="6" id="KW-1133">Transmembrane helix</keyword>
<keyword evidence="3 5" id="KW-1015">Disulfide bond</keyword>
<feature type="domain" description="Sushi" evidence="7">
    <location>
        <begin position="29"/>
        <end position="92"/>
    </location>
</feature>
<evidence type="ECO:0000256" key="4">
    <source>
        <dbReference type="ARBA" id="ARBA00023180"/>
    </source>
</evidence>
<evidence type="ECO:0000313" key="9">
    <source>
        <dbReference type="Proteomes" id="UP000826234"/>
    </source>
</evidence>
<evidence type="ECO:0000259" key="7">
    <source>
        <dbReference type="PROSITE" id="PS50923"/>
    </source>
</evidence>
<organism evidence="8 9">
    <name type="scientific">Phrynosoma platyrhinos</name>
    <name type="common">Desert horned lizard</name>
    <dbReference type="NCBI Taxonomy" id="52577"/>
    <lineage>
        <taxon>Eukaryota</taxon>
        <taxon>Metazoa</taxon>
        <taxon>Chordata</taxon>
        <taxon>Craniata</taxon>
        <taxon>Vertebrata</taxon>
        <taxon>Euteleostomi</taxon>
        <taxon>Lepidosauria</taxon>
        <taxon>Squamata</taxon>
        <taxon>Bifurcata</taxon>
        <taxon>Unidentata</taxon>
        <taxon>Episquamata</taxon>
        <taxon>Toxicofera</taxon>
        <taxon>Iguania</taxon>
        <taxon>Phrynosomatidae</taxon>
        <taxon>Phrynosomatinae</taxon>
        <taxon>Phrynosoma</taxon>
    </lineage>
</organism>
<keyword evidence="6" id="KW-0812">Transmembrane</keyword>
<dbReference type="Proteomes" id="UP000826234">
    <property type="component" value="Unassembled WGS sequence"/>
</dbReference>
<keyword evidence="6" id="KW-0472">Membrane</keyword>
<dbReference type="EMBL" id="JAIPUX010005289">
    <property type="protein sequence ID" value="KAH0618906.1"/>
    <property type="molecule type" value="Genomic_DNA"/>
</dbReference>
<keyword evidence="1 5" id="KW-0768">Sushi</keyword>
<keyword evidence="4" id="KW-0325">Glycoprotein</keyword>
<gene>
    <name evidence="8" type="ORF">JD844_018440</name>
</gene>
<evidence type="ECO:0000256" key="1">
    <source>
        <dbReference type="ARBA" id="ARBA00022659"/>
    </source>
</evidence>
<reference evidence="8 9" key="1">
    <citation type="journal article" date="2022" name="Gigascience">
        <title>A chromosome-level genome assembly and annotation of the desert horned lizard, Phrynosoma platyrhinos, provides insight into chromosomal rearrangements among reptiles.</title>
        <authorList>
            <person name="Koochekian N."/>
            <person name="Ascanio A."/>
            <person name="Farleigh K."/>
            <person name="Card D.C."/>
            <person name="Schield D.R."/>
            <person name="Castoe T.A."/>
            <person name="Jezkova T."/>
        </authorList>
    </citation>
    <scope>NUCLEOTIDE SEQUENCE [LARGE SCALE GENOMIC DNA]</scope>
    <source>
        <strain evidence="8">NK-2021</strain>
    </source>
</reference>
<comment type="caution">
    <text evidence="8">The sequence shown here is derived from an EMBL/GenBank/DDBJ whole genome shotgun (WGS) entry which is preliminary data.</text>
</comment>
<dbReference type="InterPro" id="IPR050350">
    <property type="entry name" value="Compl-Cell_Adhes-Reg"/>
</dbReference>
<accession>A0ABQ7SNK6</accession>
<proteinExistence type="predicted"/>
<dbReference type="PANTHER" id="PTHR19325:SF570">
    <property type="entry name" value="COMPLEMENT COMPONENT 4 BINDING PROTEIN, MEMBRANE"/>
    <property type="match status" value="1"/>
</dbReference>
<feature type="disulfide bond" evidence="5">
    <location>
        <begin position="202"/>
        <end position="245"/>
    </location>
</feature>
<dbReference type="Pfam" id="PF00084">
    <property type="entry name" value="Sushi"/>
    <property type="match status" value="3"/>
</dbReference>
<name>A0ABQ7SNK6_PHRPL</name>
<feature type="transmembrane region" description="Helical" evidence="6">
    <location>
        <begin position="305"/>
        <end position="326"/>
    </location>
</feature>
<sequence length="374" mass="41974">MRQNLRANFSVNPNQLCTDSNMFLLLILGDCGPPPKLSNAIPLNKVDGASFRPNQSVTYRCLDGFYNVYGKLDIVTCLPDTQWTVIEEFCERVCTRPPRFKFARAKAEDIKPYHPAKTRVTYVCRPGYNTIPGINSVITCLENYTWSALPVFCEGQYFMHSFSILKLPQLYRLMGLSSIQCVLKGDRVEWQAMPPECQQIICLSPPNVTNASHNGRRTGNFTYNSTVMYHCDHGFLMAGEASIRCITEDHLTGVWRGSLPECIAIPMLTTPVFLTKEPTEKESNFTGANYSTMLTSPVEQQGLQLGIMIAISILVLVVLTTAVIAVTTLGQKKKRSYNVNQETKMSVDGDETWFASKKQHTPDLGLQRLSFGHF</sequence>
<dbReference type="CDD" id="cd00033">
    <property type="entry name" value="CCP"/>
    <property type="match status" value="3"/>
</dbReference>
<evidence type="ECO:0000313" key="8">
    <source>
        <dbReference type="EMBL" id="KAH0618906.1"/>
    </source>
</evidence>
<dbReference type="InterPro" id="IPR000436">
    <property type="entry name" value="Sushi_SCR_CCP_dom"/>
</dbReference>
<feature type="domain" description="Sushi" evidence="7">
    <location>
        <begin position="200"/>
        <end position="264"/>
    </location>
</feature>
<comment type="caution">
    <text evidence="5">Lacks conserved residue(s) required for the propagation of feature annotation.</text>
</comment>
<evidence type="ECO:0000256" key="5">
    <source>
        <dbReference type="PROSITE-ProRule" id="PRU00302"/>
    </source>
</evidence>
<dbReference type="Gene3D" id="2.10.70.10">
    <property type="entry name" value="Complement Module, domain 1"/>
    <property type="match status" value="3"/>
</dbReference>